<dbReference type="GO" id="GO:0009264">
    <property type="term" value="P:deoxyribonucleotide catabolic process"/>
    <property type="evidence" value="ECO:0007669"/>
    <property type="project" value="InterPro"/>
</dbReference>
<dbReference type="AlphaFoldDB" id="X1DMC9"/>
<dbReference type="InterPro" id="IPR010708">
    <property type="entry name" value="5'(3')-deoxyribonucleotidase"/>
</dbReference>
<evidence type="ECO:0000313" key="1">
    <source>
        <dbReference type="EMBL" id="GAG97566.1"/>
    </source>
</evidence>
<dbReference type="GO" id="GO:0008253">
    <property type="term" value="F:5'-nucleotidase activity"/>
    <property type="evidence" value="ECO:0007669"/>
    <property type="project" value="InterPro"/>
</dbReference>
<proteinExistence type="predicted"/>
<name>X1DMC9_9ZZZZ</name>
<dbReference type="Pfam" id="PF06941">
    <property type="entry name" value="NT5C"/>
    <property type="match status" value="1"/>
</dbReference>
<comment type="caution">
    <text evidence="1">The sequence shown here is derived from an EMBL/GenBank/DDBJ whole genome shotgun (WGS) entry which is preliminary data.</text>
</comment>
<dbReference type="EMBL" id="BART01029137">
    <property type="protein sequence ID" value="GAG97566.1"/>
    <property type="molecule type" value="Genomic_DNA"/>
</dbReference>
<evidence type="ECO:0008006" key="2">
    <source>
        <dbReference type="Google" id="ProtNLM"/>
    </source>
</evidence>
<accession>X1DMC9</accession>
<gene>
    <name evidence="1" type="ORF">S01H4_51204</name>
</gene>
<organism evidence="1">
    <name type="scientific">marine sediment metagenome</name>
    <dbReference type="NCBI Taxonomy" id="412755"/>
    <lineage>
        <taxon>unclassified sequences</taxon>
        <taxon>metagenomes</taxon>
        <taxon>ecological metagenomes</taxon>
    </lineage>
</organism>
<reference evidence="1" key="1">
    <citation type="journal article" date="2014" name="Front. Microbiol.">
        <title>High frequency of phylogenetically diverse reductive dehalogenase-homologous genes in deep subseafloor sedimentary metagenomes.</title>
        <authorList>
            <person name="Kawai M."/>
            <person name="Futagami T."/>
            <person name="Toyoda A."/>
            <person name="Takaki Y."/>
            <person name="Nishi S."/>
            <person name="Hori S."/>
            <person name="Arai W."/>
            <person name="Tsubouchi T."/>
            <person name="Morono Y."/>
            <person name="Uchiyama I."/>
            <person name="Ito T."/>
            <person name="Fujiyama A."/>
            <person name="Inagaki F."/>
            <person name="Takami H."/>
        </authorList>
    </citation>
    <scope>NUCLEOTIDE SEQUENCE</scope>
    <source>
        <strain evidence="1">Expedition CK06-06</strain>
    </source>
</reference>
<protein>
    <recommendedName>
        <fullName evidence="2">5'-nucleotidase</fullName>
    </recommendedName>
</protein>
<sequence length="77" mass="8974">MNCHKRKGNKKYNKYNRIGIDLDGVVADFTGYTLPMLNKMYNVNLKREDITHYNYEKILKTSRTAILLSSCPTCNLQ</sequence>